<dbReference type="InterPro" id="IPR027417">
    <property type="entry name" value="P-loop_NTPase"/>
</dbReference>
<dbReference type="Proteomes" id="UP001140510">
    <property type="component" value="Unassembled WGS sequence"/>
</dbReference>
<dbReference type="Gene3D" id="3.40.50.300">
    <property type="entry name" value="P-loop containing nucleotide triphosphate hydrolases"/>
    <property type="match status" value="1"/>
</dbReference>
<dbReference type="GO" id="GO:0120147">
    <property type="term" value="F:formylglycine-generating oxidase activity"/>
    <property type="evidence" value="ECO:0007669"/>
    <property type="project" value="TreeGrafter"/>
</dbReference>
<comment type="caution">
    <text evidence="2">The sequence shown here is derived from an EMBL/GenBank/DDBJ whole genome shotgun (WGS) entry which is preliminary data.</text>
</comment>
<dbReference type="OrthoDB" id="659at2759"/>
<dbReference type="InterPro" id="IPR016187">
    <property type="entry name" value="CTDL_fold"/>
</dbReference>
<dbReference type="SUPFAM" id="SSF56436">
    <property type="entry name" value="C-type lectin-like"/>
    <property type="match status" value="1"/>
</dbReference>
<dbReference type="InterPro" id="IPR051043">
    <property type="entry name" value="Sulfatase_Mod_Factor_Kinase"/>
</dbReference>
<dbReference type="InterPro" id="IPR042095">
    <property type="entry name" value="SUMF_sf"/>
</dbReference>
<dbReference type="InterPro" id="IPR005532">
    <property type="entry name" value="SUMF_dom"/>
</dbReference>
<dbReference type="SMART" id="SM00382">
    <property type="entry name" value="AAA"/>
    <property type="match status" value="1"/>
</dbReference>
<organism evidence="2 3">
    <name type="scientific">Didymella pomorum</name>
    <dbReference type="NCBI Taxonomy" id="749634"/>
    <lineage>
        <taxon>Eukaryota</taxon>
        <taxon>Fungi</taxon>
        <taxon>Dikarya</taxon>
        <taxon>Ascomycota</taxon>
        <taxon>Pezizomycotina</taxon>
        <taxon>Dothideomycetes</taxon>
        <taxon>Pleosporomycetidae</taxon>
        <taxon>Pleosporales</taxon>
        <taxon>Pleosporineae</taxon>
        <taxon>Didymellaceae</taxon>
        <taxon>Didymella</taxon>
    </lineage>
</organism>
<dbReference type="SUPFAM" id="SSF52540">
    <property type="entry name" value="P-loop containing nucleoside triphosphate hydrolases"/>
    <property type="match status" value="1"/>
</dbReference>
<sequence>MAHEELAAQTAEDPPPLLILPNNQSIDLATGYIPLLTNFTHEDKAAKGLRKRGPDAVPESPIHFTALEVVRDNRLLLLSGPTGSGKTTFAMWLCQRLVDQKNYVADVVRNELGDVREERWDTKGIRPYIFTTESPESIDDFFNIGIAEIVASPSSDDYEERTVPLIILDTVEQAGPAAQSRVAEVTRLVGECPHTRLLILCDSDVPSTWQLPPNFARHTLLPLLQTQRRLAVGQLLDLESAKVKPGIGEAAANAAVFSIALQAGAEGDIAEEVVDQWLSIVTTVSADAVRLEKHAFETIDATVNCQRRDTMTLNSFNVAHYPPLARSSKVRQLLAARYLSRCPANITVDLYGKAPTTWHSVVQSLLHRLGDTPEGHLLIDGLITGTGLDAQRGALLVSELSIANSTLFRDRIRKLMLDIVKKATLPLHSRVKAGNVLSCLGDPRDLQAMSNVPAGTISMGSDTHPNSEPIHAVTLEAFRIGVFPVVNKHYLEFTQATDRHWHSPAADVPEKLNHPATDLTWHDANTYCSWLTDRWHQIGRISQNERVRLPTEAEWERAARGDLVEKGTGEPTYPWGGAWQYGAANARYGARTWVHLPFRIRIARMMDVKLQKHRLLYAECYEVVAFQVEA</sequence>
<dbReference type="PANTHER" id="PTHR23150:SF19">
    <property type="entry name" value="FORMYLGLYCINE-GENERATING ENZYME"/>
    <property type="match status" value="1"/>
</dbReference>
<dbReference type="Gene3D" id="3.90.1580.10">
    <property type="entry name" value="paralog of FGE (formylglycine-generating enzyme)"/>
    <property type="match status" value="1"/>
</dbReference>
<dbReference type="Pfam" id="PF20720">
    <property type="entry name" value="nSTAND3"/>
    <property type="match status" value="1"/>
</dbReference>
<gene>
    <name evidence="2" type="ORF">N0V91_003555</name>
</gene>
<proteinExistence type="predicted"/>
<dbReference type="InterPro" id="IPR049050">
    <property type="entry name" value="nSTAND3"/>
</dbReference>
<reference evidence="2" key="1">
    <citation type="submission" date="2022-10" db="EMBL/GenBank/DDBJ databases">
        <title>Tapping the CABI collections for fungal endophytes: first genome assemblies for Collariella, Neodidymelliopsis, Ascochyta clinopodiicola, Didymella pomorum, Didymosphaeria variabile, Neocosmospora piperis and Neocucurbitaria cava.</title>
        <authorList>
            <person name="Hill R."/>
        </authorList>
    </citation>
    <scope>NUCLEOTIDE SEQUENCE</scope>
    <source>
        <strain evidence="2">IMI 355091</strain>
    </source>
</reference>
<evidence type="ECO:0000313" key="2">
    <source>
        <dbReference type="EMBL" id="KAJ4407890.1"/>
    </source>
</evidence>
<dbReference type="EMBL" id="JAPEVA010000018">
    <property type="protein sequence ID" value="KAJ4407890.1"/>
    <property type="molecule type" value="Genomic_DNA"/>
</dbReference>
<protein>
    <recommendedName>
        <fullName evidence="1">AAA+ ATPase domain-containing protein</fullName>
    </recommendedName>
</protein>
<dbReference type="Pfam" id="PF03781">
    <property type="entry name" value="FGE-sulfatase"/>
    <property type="match status" value="1"/>
</dbReference>
<dbReference type="InterPro" id="IPR003593">
    <property type="entry name" value="AAA+_ATPase"/>
</dbReference>
<evidence type="ECO:0000313" key="3">
    <source>
        <dbReference type="Proteomes" id="UP001140510"/>
    </source>
</evidence>
<evidence type="ECO:0000259" key="1">
    <source>
        <dbReference type="SMART" id="SM00382"/>
    </source>
</evidence>
<keyword evidence="3" id="KW-1185">Reference proteome</keyword>
<dbReference type="PANTHER" id="PTHR23150">
    <property type="entry name" value="SULFATASE MODIFYING FACTOR 1, 2"/>
    <property type="match status" value="1"/>
</dbReference>
<name>A0A9W8ZK38_9PLEO</name>
<feature type="domain" description="AAA+ ATPase" evidence="1">
    <location>
        <begin position="72"/>
        <end position="236"/>
    </location>
</feature>
<accession>A0A9W8ZK38</accession>
<dbReference type="AlphaFoldDB" id="A0A9W8ZK38"/>